<evidence type="ECO:0000313" key="1">
    <source>
        <dbReference type="EMBL" id="EGF29309.1"/>
    </source>
</evidence>
<proteinExistence type="predicted"/>
<protein>
    <submittedName>
        <fullName evidence="1">Uncharacterized protein</fullName>
    </submittedName>
</protein>
<dbReference type="AlphaFoldDB" id="F2ALZ8"/>
<sequence>MSDVELFRAIRGNVWQTFQVLGWILAGGWFNSFADSESLAGM</sequence>
<accession>F2ALZ8</accession>
<evidence type="ECO:0000313" key="2">
    <source>
        <dbReference type="Proteomes" id="UP000006222"/>
    </source>
</evidence>
<comment type="caution">
    <text evidence="1">The sequence shown here is derived from an EMBL/GenBank/DDBJ whole genome shotgun (WGS) entry which is preliminary data.</text>
</comment>
<dbReference type="PATRIC" id="fig|991778.3.peg.727"/>
<dbReference type="Proteomes" id="UP000006222">
    <property type="component" value="Unassembled WGS sequence"/>
</dbReference>
<organism evidence="1 2">
    <name type="scientific">Rhodopirellula baltica WH47</name>
    <dbReference type="NCBI Taxonomy" id="991778"/>
    <lineage>
        <taxon>Bacteria</taxon>
        <taxon>Pseudomonadati</taxon>
        <taxon>Planctomycetota</taxon>
        <taxon>Planctomycetia</taxon>
        <taxon>Pirellulales</taxon>
        <taxon>Pirellulaceae</taxon>
        <taxon>Rhodopirellula</taxon>
    </lineage>
</organism>
<dbReference type="EMBL" id="AFAR01000040">
    <property type="protein sequence ID" value="EGF29309.1"/>
    <property type="molecule type" value="Genomic_DNA"/>
</dbReference>
<gene>
    <name evidence="1" type="ORF">RBWH47_01642</name>
</gene>
<reference evidence="1 2" key="1">
    <citation type="journal article" date="2013" name="Mar. Genomics">
        <title>Expression of sulfatases in Rhodopirellula baltica and the diversity of sulfatases in the genus Rhodopirellula.</title>
        <authorList>
            <person name="Wegner C.E."/>
            <person name="Richter-Heitmann T."/>
            <person name="Klindworth A."/>
            <person name="Klockow C."/>
            <person name="Richter M."/>
            <person name="Achstetter T."/>
            <person name="Glockner F.O."/>
            <person name="Harder J."/>
        </authorList>
    </citation>
    <scope>NUCLEOTIDE SEQUENCE [LARGE SCALE GENOMIC DNA]</scope>
    <source>
        <strain evidence="1 2">WH47</strain>
    </source>
</reference>
<name>F2ALZ8_RHOBT</name>